<reference evidence="2" key="1">
    <citation type="journal article" date="2009" name="PLoS Genet.">
        <title>Sequencing, mapping, and analysis of 27,455 maize full-length cDNAs.</title>
        <authorList>
            <person name="Soderlund C."/>
            <person name="Descour A."/>
            <person name="Kudrna D."/>
            <person name="Bomhoff M."/>
            <person name="Boyd L."/>
            <person name="Currie J."/>
            <person name="Angelova A."/>
            <person name="Collura K."/>
            <person name="Wissotski M."/>
            <person name="Ashley E."/>
            <person name="Morrow D."/>
            <person name="Fernandes J."/>
            <person name="Walbot V."/>
            <person name="Yu Y."/>
        </authorList>
    </citation>
    <scope>NUCLEOTIDE SEQUENCE</scope>
    <source>
        <strain evidence="2">B73</strain>
    </source>
</reference>
<sequence length="245" mass="27221">MEGCRGRHQSHPPHAIDGARGKTAHLLPTPNLLPFQLKQHRRLVAVWLLVKAPADKGKMEHTTAAVSSVRWVCRSRCKATARSSWEAMVTANFGLWLANTCCRAPDYGSQGEVMLTFAENGSSKVGVRFDKQIPGAIDLGGSCELDHGLLCSVDSLCLDGPGWEDRAKHSFDVVFEVMEFLFFLEHAGELHIIIFRGKIESKLDQNKHYKLTKLPSGGHKHQCTKGSINLEEKQTNHLNSTKDLQ</sequence>
<name>C0HI41_MAIZE</name>
<dbReference type="AlphaFoldDB" id="C0HI41"/>
<evidence type="ECO:0000313" key="3">
    <source>
        <dbReference type="EMBL" id="AQK71928.1"/>
    </source>
</evidence>
<protein>
    <submittedName>
        <fullName evidence="2">Uncharacterized protein</fullName>
    </submittedName>
</protein>
<feature type="region of interest" description="Disordered" evidence="1">
    <location>
        <begin position="1"/>
        <end position="21"/>
    </location>
</feature>
<accession>C0HI41</accession>
<dbReference type="EMBL" id="CM000781">
    <property type="protein sequence ID" value="AQK71928.1"/>
    <property type="molecule type" value="Genomic_DNA"/>
</dbReference>
<feature type="compositionally biased region" description="Basic residues" evidence="1">
    <location>
        <begin position="1"/>
        <end position="11"/>
    </location>
</feature>
<gene>
    <name evidence="3" type="ORF">ZEAMMB73_Zm00001d016912</name>
</gene>
<evidence type="ECO:0000256" key="1">
    <source>
        <dbReference type="SAM" id="MobiDB-lite"/>
    </source>
</evidence>
<dbReference type="EMBL" id="BT061997">
    <property type="protein sequence ID" value="ACN26694.1"/>
    <property type="molecule type" value="mRNA"/>
</dbReference>
<organism evidence="2">
    <name type="scientific">Zea mays</name>
    <name type="common">Maize</name>
    <dbReference type="NCBI Taxonomy" id="4577"/>
    <lineage>
        <taxon>Eukaryota</taxon>
        <taxon>Viridiplantae</taxon>
        <taxon>Streptophyta</taxon>
        <taxon>Embryophyta</taxon>
        <taxon>Tracheophyta</taxon>
        <taxon>Spermatophyta</taxon>
        <taxon>Magnoliopsida</taxon>
        <taxon>Liliopsida</taxon>
        <taxon>Poales</taxon>
        <taxon>Poaceae</taxon>
        <taxon>PACMAD clade</taxon>
        <taxon>Panicoideae</taxon>
        <taxon>Andropogonodae</taxon>
        <taxon>Andropogoneae</taxon>
        <taxon>Tripsacinae</taxon>
        <taxon>Zea</taxon>
    </lineage>
</organism>
<proteinExistence type="evidence at transcript level"/>
<evidence type="ECO:0000313" key="2">
    <source>
        <dbReference type="EMBL" id="ACN26694.1"/>
    </source>
</evidence>
<reference evidence="3" key="2">
    <citation type="submission" date="2015-12" db="EMBL/GenBank/DDBJ databases">
        <title>Update maize B73 reference genome by single molecule sequencing technologies.</title>
        <authorList>
            <consortium name="Maize Genome Sequencing Project"/>
            <person name="Ware D."/>
        </authorList>
    </citation>
    <scope>NUCLEOTIDE SEQUENCE</scope>
    <source>
        <tissue evidence="3">Seedling</tissue>
    </source>
</reference>
<dbReference type="EMBL" id="CM000781">
    <property type="protein sequence ID" value="AQK71929.1"/>
    <property type="molecule type" value="Genomic_DNA"/>
</dbReference>